<feature type="transmembrane region" description="Helical" evidence="12">
    <location>
        <begin position="49"/>
        <end position="74"/>
    </location>
</feature>
<dbReference type="GeneID" id="80519265"/>
<comment type="subcellular location">
    <subcellularLocation>
        <location evidence="1">Cell membrane</location>
        <topology evidence="1">Multi-pass membrane protein</topology>
    </subcellularLocation>
</comment>
<dbReference type="Pfam" id="PF01148">
    <property type="entry name" value="CTP_transf_1"/>
    <property type="match status" value="1"/>
</dbReference>
<accession>A0A6N1NX46</accession>
<evidence type="ECO:0000256" key="7">
    <source>
        <dbReference type="ARBA" id="ARBA00022989"/>
    </source>
</evidence>
<evidence type="ECO:0000256" key="6">
    <source>
        <dbReference type="ARBA" id="ARBA00022695"/>
    </source>
</evidence>
<dbReference type="KEGG" id="vg:80519265"/>
<dbReference type="RefSeq" id="YP_010782501.1">
    <property type="nucleotide sequence ID" value="NC_075039.1"/>
</dbReference>
<keyword evidence="5 12" id="KW-0812">Transmembrane</keyword>
<keyword evidence="3" id="KW-0444">Lipid biosynthesis</keyword>
<dbReference type="EMBL" id="KY523104">
    <property type="protein sequence ID" value="QKU35818.1"/>
    <property type="molecule type" value="Genomic_DNA"/>
</dbReference>
<sequence>MVNPRTLIGFGLAIVVMLCMYFECVYILYVGVNLATLYDVIYMLCKHGINVPVVFIFFSLMALVNYYLLSLYYVNPFMVVKIITITQLSDVYQYIAGTRFGRCKIGWISKNKTYEGYVVGWLMTVITFILFLSFYEISIIYVLGVLGGLISSFFKRIIGIKDYSDLLGPHGGWVDRIDSIVLPSIICYFAF</sequence>
<keyword evidence="6 13" id="KW-0548">Nucleotidyltransferase</keyword>
<keyword evidence="8" id="KW-0443">Lipid metabolism</keyword>
<evidence type="ECO:0000256" key="2">
    <source>
        <dbReference type="ARBA" id="ARBA00022475"/>
    </source>
</evidence>
<keyword evidence="11" id="KW-1208">Phospholipid metabolism</keyword>
<evidence type="ECO:0000256" key="10">
    <source>
        <dbReference type="ARBA" id="ARBA00023209"/>
    </source>
</evidence>
<evidence type="ECO:0000256" key="9">
    <source>
        <dbReference type="ARBA" id="ARBA00023136"/>
    </source>
</evidence>
<feature type="transmembrane region" description="Helical" evidence="12">
    <location>
        <begin position="138"/>
        <end position="154"/>
    </location>
</feature>
<name>A0A6N1NX46_9VIRU</name>
<evidence type="ECO:0000256" key="12">
    <source>
        <dbReference type="SAM" id="Phobius"/>
    </source>
</evidence>
<reference evidence="13" key="1">
    <citation type="submission" date="2017-01" db="EMBL/GenBank/DDBJ databases">
        <authorList>
            <person name="Assis F.L."/>
            <person name="Abrahao J.S."/>
            <person name="Silva L."/>
            <person name="Khalil J.B."/>
            <person name="Rodrigues R."/>
            <person name="Silva L.S."/>
            <person name="Arantes T."/>
            <person name="Boratto P."/>
            <person name="Andrade M."/>
            <person name="Kroon E.G."/>
            <person name="Ribeiro B."/>
            <person name="Bergier I."/>
            <person name="Seligmann H."/>
            <person name="Ghigo E."/>
            <person name="Colson P."/>
            <person name="Levasseur A."/>
            <person name="Raoult D."/>
            <person name="Scola B.L."/>
        </authorList>
    </citation>
    <scope>NUCLEOTIDE SEQUENCE</scope>
    <source>
        <strain evidence="13">Soda lake</strain>
    </source>
</reference>
<dbReference type="PANTHER" id="PTHR46382">
    <property type="entry name" value="PHOSPHATIDATE CYTIDYLYLTRANSFERASE"/>
    <property type="match status" value="1"/>
</dbReference>
<evidence type="ECO:0000256" key="11">
    <source>
        <dbReference type="ARBA" id="ARBA00023264"/>
    </source>
</evidence>
<evidence type="ECO:0000256" key="3">
    <source>
        <dbReference type="ARBA" id="ARBA00022516"/>
    </source>
</evidence>
<evidence type="ECO:0000313" key="13">
    <source>
        <dbReference type="EMBL" id="QKU35818.1"/>
    </source>
</evidence>
<dbReference type="PANTHER" id="PTHR46382:SF1">
    <property type="entry name" value="PHOSPHATIDATE CYTIDYLYLTRANSFERASE"/>
    <property type="match status" value="1"/>
</dbReference>
<feature type="transmembrane region" description="Helical" evidence="12">
    <location>
        <begin position="7"/>
        <end position="29"/>
    </location>
</feature>
<dbReference type="GO" id="GO:0016024">
    <property type="term" value="P:CDP-diacylglycerol biosynthetic process"/>
    <property type="evidence" value="ECO:0007669"/>
    <property type="project" value="TreeGrafter"/>
</dbReference>
<evidence type="ECO:0000256" key="5">
    <source>
        <dbReference type="ARBA" id="ARBA00022692"/>
    </source>
</evidence>
<keyword evidence="9 12" id="KW-0472">Membrane</keyword>
<keyword evidence="4 13" id="KW-0808">Transferase</keyword>
<reference evidence="13" key="2">
    <citation type="journal article" date="2018" name="Nat. Commun.">
        <title>Tailed giant Tupanvirus possesses the most complete translational apparatus of the known virosphere.</title>
        <authorList>
            <person name="Abrahao J."/>
            <person name="Silva L."/>
            <person name="Silva L.S."/>
            <person name="Khalil J.Y.B."/>
            <person name="Rodrigues R."/>
            <person name="Arantes T."/>
            <person name="Assis F."/>
            <person name="Boratto P."/>
            <person name="Andrade M."/>
            <person name="Kroon E.G."/>
            <person name="Ribeiro B."/>
            <person name="Bergier I."/>
            <person name="Seligmann H."/>
            <person name="Ghigo E."/>
            <person name="Colson P."/>
            <person name="Levasseur A."/>
            <person name="Kroemer G."/>
            <person name="Raoult D."/>
            <person name="La Scola B."/>
        </authorList>
    </citation>
    <scope>NUCLEOTIDE SEQUENCE [LARGE SCALE GENOMIC DNA]</scope>
    <source>
        <strain evidence="13">Soda lake</strain>
    </source>
</reference>
<keyword evidence="10" id="KW-0594">Phospholipid biosynthesis</keyword>
<protein>
    <submittedName>
        <fullName evidence="13">Phosphatidate cytidylyltransferase</fullName>
    </submittedName>
</protein>
<dbReference type="GO" id="GO:0004605">
    <property type="term" value="F:phosphatidate cytidylyltransferase activity"/>
    <property type="evidence" value="ECO:0007669"/>
    <property type="project" value="TreeGrafter"/>
</dbReference>
<evidence type="ECO:0000256" key="1">
    <source>
        <dbReference type="ARBA" id="ARBA00004651"/>
    </source>
</evidence>
<keyword evidence="2" id="KW-1003">Cell membrane</keyword>
<evidence type="ECO:0000256" key="4">
    <source>
        <dbReference type="ARBA" id="ARBA00022679"/>
    </source>
</evidence>
<evidence type="ECO:0000256" key="8">
    <source>
        <dbReference type="ARBA" id="ARBA00023098"/>
    </source>
</evidence>
<proteinExistence type="predicted"/>
<organism evidence="13">
    <name type="scientific">Tupanvirus soda lake</name>
    <dbReference type="NCBI Taxonomy" id="2126985"/>
    <lineage>
        <taxon>Viruses</taxon>
        <taxon>Varidnaviria</taxon>
        <taxon>Bamfordvirae</taxon>
        <taxon>Nucleocytoviricota</taxon>
        <taxon>Megaviricetes</taxon>
        <taxon>Imitervirales</taxon>
        <taxon>Mimiviridae</taxon>
        <taxon>Megamimivirinae</taxon>
        <taxon>Tupanvirus</taxon>
        <taxon>Tupanvirus salinum</taxon>
    </lineage>
</organism>
<feature type="transmembrane region" description="Helical" evidence="12">
    <location>
        <begin position="114"/>
        <end position="132"/>
    </location>
</feature>
<keyword evidence="7 12" id="KW-1133">Transmembrane helix</keyword>
<dbReference type="GO" id="GO:0005886">
    <property type="term" value="C:plasma membrane"/>
    <property type="evidence" value="ECO:0007669"/>
    <property type="project" value="UniProtKB-SubCell"/>
</dbReference>